<proteinExistence type="predicted"/>
<evidence type="ECO:0000313" key="2">
    <source>
        <dbReference type="Proteomes" id="UP000789759"/>
    </source>
</evidence>
<keyword evidence="2" id="KW-1185">Reference proteome</keyword>
<organism evidence="1 2">
    <name type="scientific">Cetraspora pellucida</name>
    <dbReference type="NCBI Taxonomy" id="1433469"/>
    <lineage>
        <taxon>Eukaryota</taxon>
        <taxon>Fungi</taxon>
        <taxon>Fungi incertae sedis</taxon>
        <taxon>Mucoromycota</taxon>
        <taxon>Glomeromycotina</taxon>
        <taxon>Glomeromycetes</taxon>
        <taxon>Diversisporales</taxon>
        <taxon>Gigasporaceae</taxon>
        <taxon>Cetraspora</taxon>
    </lineage>
</organism>
<dbReference type="Proteomes" id="UP000789759">
    <property type="component" value="Unassembled WGS sequence"/>
</dbReference>
<comment type="caution">
    <text evidence="1">The sequence shown here is derived from an EMBL/GenBank/DDBJ whole genome shotgun (WGS) entry which is preliminary data.</text>
</comment>
<accession>A0A9N9KH77</accession>
<evidence type="ECO:0000313" key="1">
    <source>
        <dbReference type="EMBL" id="CAG8829433.1"/>
    </source>
</evidence>
<sequence length="53" mass="6227">MIIEDFTQKKLQQANCSYILIEDLDQESYILTNNQSHASFDNYKQLCNKAVQQ</sequence>
<dbReference type="AlphaFoldDB" id="A0A9N9KH77"/>
<protein>
    <submittedName>
        <fullName evidence="1">19862_t:CDS:1</fullName>
    </submittedName>
</protein>
<name>A0A9N9KH77_9GLOM</name>
<gene>
    <name evidence="1" type="ORF">CPELLU_LOCUS20494</name>
</gene>
<reference evidence="1" key="1">
    <citation type="submission" date="2021-06" db="EMBL/GenBank/DDBJ databases">
        <authorList>
            <person name="Kallberg Y."/>
            <person name="Tangrot J."/>
            <person name="Rosling A."/>
        </authorList>
    </citation>
    <scope>NUCLEOTIDE SEQUENCE</scope>
    <source>
        <strain evidence="1">FL966</strain>
    </source>
</reference>
<dbReference type="EMBL" id="CAJVQA010062198">
    <property type="protein sequence ID" value="CAG8829433.1"/>
    <property type="molecule type" value="Genomic_DNA"/>
</dbReference>
<feature type="non-terminal residue" evidence="1">
    <location>
        <position position="53"/>
    </location>
</feature>